<evidence type="ECO:0000256" key="2">
    <source>
        <dbReference type="ARBA" id="ARBA00009592"/>
    </source>
</evidence>
<evidence type="ECO:0000313" key="15">
    <source>
        <dbReference type="Proteomes" id="UP001396334"/>
    </source>
</evidence>
<dbReference type="PRINTS" id="PR00019">
    <property type="entry name" value="LEURICHRPT"/>
</dbReference>
<evidence type="ECO:0000256" key="10">
    <source>
        <dbReference type="ARBA" id="ARBA00023170"/>
    </source>
</evidence>
<keyword evidence="4" id="KW-0433">Leucine-rich repeat</keyword>
<evidence type="ECO:0000256" key="3">
    <source>
        <dbReference type="ARBA" id="ARBA00022475"/>
    </source>
</evidence>
<evidence type="ECO:0000256" key="12">
    <source>
        <dbReference type="SAM" id="Phobius"/>
    </source>
</evidence>
<comment type="subcellular location">
    <subcellularLocation>
        <location evidence="1">Cell membrane</location>
        <topology evidence="1">Single-pass type I membrane protein</topology>
    </subcellularLocation>
</comment>
<keyword evidence="8 12" id="KW-1133">Transmembrane helix</keyword>
<keyword evidence="11" id="KW-0325">Glycoprotein</keyword>
<dbReference type="PANTHER" id="PTHR48061:SF2">
    <property type="entry name" value="RECEPTOR LIKE PROTEIN 30-LIKE"/>
    <property type="match status" value="1"/>
</dbReference>
<keyword evidence="3" id="KW-1003">Cell membrane</keyword>
<feature type="domain" description="Leucine-rich repeat-containing N-terminal plant-type" evidence="13">
    <location>
        <begin position="638"/>
        <end position="681"/>
    </location>
</feature>
<protein>
    <recommendedName>
        <fullName evidence="13">Leucine-rich repeat-containing N-terminal plant-type domain-containing protein</fullName>
    </recommendedName>
</protein>
<evidence type="ECO:0000256" key="6">
    <source>
        <dbReference type="ARBA" id="ARBA00022729"/>
    </source>
</evidence>
<dbReference type="InterPro" id="IPR032675">
    <property type="entry name" value="LRR_dom_sf"/>
</dbReference>
<dbReference type="InterPro" id="IPR046956">
    <property type="entry name" value="RLP23-like"/>
</dbReference>
<accession>A0ABR2PHL2</accession>
<evidence type="ECO:0000259" key="13">
    <source>
        <dbReference type="Pfam" id="PF08263"/>
    </source>
</evidence>
<keyword evidence="5 12" id="KW-0812">Transmembrane</keyword>
<name>A0ABR2PHL2_9ROSI</name>
<dbReference type="Pfam" id="PF08263">
    <property type="entry name" value="LRRNT_2"/>
    <property type="match status" value="1"/>
</dbReference>
<dbReference type="InterPro" id="IPR013210">
    <property type="entry name" value="LRR_N_plant-typ"/>
</dbReference>
<keyword evidence="9 12" id="KW-0472">Membrane</keyword>
<proteinExistence type="inferred from homology"/>
<dbReference type="SUPFAM" id="SSF52058">
    <property type="entry name" value="L domain-like"/>
    <property type="match status" value="3"/>
</dbReference>
<evidence type="ECO:0000256" key="5">
    <source>
        <dbReference type="ARBA" id="ARBA00022692"/>
    </source>
</evidence>
<dbReference type="PANTHER" id="PTHR48061">
    <property type="entry name" value="LEUCINE-RICH REPEAT RECEPTOR PROTEIN KINASE EMS1-LIKE-RELATED"/>
    <property type="match status" value="1"/>
</dbReference>
<keyword evidence="6" id="KW-0732">Signal</keyword>
<comment type="similarity">
    <text evidence="2">Belongs to the RLP family.</text>
</comment>
<evidence type="ECO:0000256" key="11">
    <source>
        <dbReference type="ARBA" id="ARBA00023180"/>
    </source>
</evidence>
<keyword evidence="10" id="KW-0675">Receptor</keyword>
<dbReference type="EMBL" id="JBBPBN010000059">
    <property type="protein sequence ID" value="KAK8987924.1"/>
    <property type="molecule type" value="Genomic_DNA"/>
</dbReference>
<dbReference type="SUPFAM" id="SSF52047">
    <property type="entry name" value="RNI-like"/>
    <property type="match status" value="3"/>
</dbReference>
<evidence type="ECO:0000256" key="4">
    <source>
        <dbReference type="ARBA" id="ARBA00022614"/>
    </source>
</evidence>
<evidence type="ECO:0000256" key="1">
    <source>
        <dbReference type="ARBA" id="ARBA00004251"/>
    </source>
</evidence>
<evidence type="ECO:0000313" key="14">
    <source>
        <dbReference type="EMBL" id="KAK8987924.1"/>
    </source>
</evidence>
<dbReference type="Proteomes" id="UP001396334">
    <property type="component" value="Unassembled WGS sequence"/>
</dbReference>
<comment type="caution">
    <text evidence="14">The sequence shown here is derived from an EMBL/GenBank/DDBJ whole genome shotgun (WGS) entry which is preliminary data.</text>
</comment>
<evidence type="ECO:0000256" key="8">
    <source>
        <dbReference type="ARBA" id="ARBA00022989"/>
    </source>
</evidence>
<dbReference type="InterPro" id="IPR001611">
    <property type="entry name" value="Leu-rich_rpt"/>
</dbReference>
<dbReference type="Pfam" id="PF00560">
    <property type="entry name" value="LRR_1"/>
    <property type="match status" value="11"/>
</dbReference>
<dbReference type="InterPro" id="IPR003591">
    <property type="entry name" value="Leu-rich_rpt_typical-subtyp"/>
</dbReference>
<dbReference type="Gene3D" id="3.80.10.10">
    <property type="entry name" value="Ribonuclease Inhibitor"/>
    <property type="match status" value="7"/>
</dbReference>
<dbReference type="SMART" id="SM00369">
    <property type="entry name" value="LRR_TYP"/>
    <property type="match status" value="18"/>
</dbReference>
<dbReference type="Pfam" id="PF13855">
    <property type="entry name" value="LRR_8"/>
    <property type="match status" value="3"/>
</dbReference>
<reference evidence="14 15" key="1">
    <citation type="journal article" date="2024" name="G3 (Bethesda)">
        <title>Genome assembly of Hibiscus sabdariffa L. provides insights into metabolisms of medicinal natural products.</title>
        <authorList>
            <person name="Kim T."/>
        </authorList>
    </citation>
    <scope>NUCLEOTIDE SEQUENCE [LARGE SCALE GENOMIC DNA]</scope>
    <source>
        <strain evidence="14">TK-2024</strain>
        <tissue evidence="14">Old leaves</tissue>
    </source>
</reference>
<sequence length="1635" mass="185120">MKLVSFVQLKNLRVLILYNTSLLIESDNRILTFPQLEALSLGSCNLTEFPEFIKKQVKLILLDLSNNHIHGVVPNWLWKSSLSFLDLSFNSIEFPNQLLLSDANFSSPNLRGLFLGSCNISTFPEFLRSLQHLKDLNLSNNKISGAIPNCFGNMSALESLDLHGNNFSGILPSFAKATQLRILKVSENRFEGKLPRSFVECTQLQILDVGNNMLHDMFPFWLERLPYLTVLILRENRFYGKLKHLKHKSVFPTLDVLDIASNQFSGELSIDFLQATQLRSLKIGGNKLERKLPRSLANFTKLQVLDLGNNMISDTFPVWLVKLPSLKILILRGNKFYGAIQKIDHEGGFPELRILDIASNSFSGALSVEFLQSLKAMAMIIDGNKAKPNYIGEQYYQDSVTIVNKGFEMFYLKVLTILTCLDLSNNNFHGRIPEEIQILKSLKVLNLSNNDFSGKIPLTFENFKELESLGLSENKLSRKIPPQLASLTFLAALNLSYNQLEGSIPQSNQFNTFSNDSYLGNPKLCGLPLSRKCDKFDLPMPPPPGEDEEESWLDAMSIWKIALIGYASGLVVGICIGNTVLNELENKWVYKFKYYGKRNRRRSSYSLVATGRYSVRVSLILNQLYNCSLAALPKQCLDDQRSSLLQLQHDLYYAPNFTFSSKFNLWDVNADCCRWEGVACDAFGHVIGLDLSYKDIAGNFHSIFNLHHLQHLNLAGNNFNTTLLSYEFDKLPNLTHLDLSSSCFHGQIPVEVSYLTRLVSLDLSNQDVCYRRYYDFLYPYYGFYFVPMPYELKQPLKLEKPNFKNMRHLTELYLDGVDISTQSTKWCETISPVLSKLQVLSLSNCNLGGYFPIEIFLLPKIQSIDIALNDNLMGQLPEFPSNNALRRLLLMNTNFSGKLPESIGNLKFLTDLFLSECHFFGSIPPSIANLTYLVNLDLSGNNFSGLIPPFAPNLGLLALDGNNLSGPINSSLFACPSLQVLSVRGNQLVGQIDEFPNASSSSIEYLYLGDNYLTATIPNSILQFNNLKDLDLSNISLVIENDNKSLSFPQLERLMLRSCNLTEFPEFITTQDKLTFLDLSNNHIHGVVPNWLWKTTLSRVDLSFNPIDFPKQLPLSDANVSFPKLRYLILESCNISAFPELLRSLDHLENLDLSNNRISGAVPNWVWKTSLYYLNVAYNHLSSLEQILSNHSLTTFSQGTLPSPICNLRQLLSFNASHNNLSGTIPNCLGNMSYLYLLDLEGNKFTGILPEFSKATQLWMLKVSENRLERKLPRSLAECTQLQVLDVGNNRIRDTFPFWLEKLPALTVPILRENRFYGEIKHFKNKIVFPTLDVLDIASNEFSGELSFDLLQATQLRSLKIGGNKLEGKLSRSLATCSKLEVLDLRNNMVHDTFPFWLAKLPSLKVLILRGNRFYGTIKEIDHRHGFPELRILDIASNNFSDALSIEFLQSLKAMAMITNGDKANLKYIGEDYYQDSITIVNKGVELFYEKVLTTFTCLDLSNNSFHRKIPKEIEILKSLKVLNLSNNDFSDEIPSVLDTLKDLKSLDLSLNKLSGKIPPQLTSLTFLEALDLSYNQLEGREDEEDSWLDAMSTWQIALIGYASGLVVGLCIGYTVLNELGNKWVFKFKKHGKNK</sequence>
<evidence type="ECO:0000256" key="7">
    <source>
        <dbReference type="ARBA" id="ARBA00022737"/>
    </source>
</evidence>
<keyword evidence="7" id="KW-0677">Repeat</keyword>
<organism evidence="14 15">
    <name type="scientific">Hibiscus sabdariffa</name>
    <name type="common">roselle</name>
    <dbReference type="NCBI Taxonomy" id="183260"/>
    <lineage>
        <taxon>Eukaryota</taxon>
        <taxon>Viridiplantae</taxon>
        <taxon>Streptophyta</taxon>
        <taxon>Embryophyta</taxon>
        <taxon>Tracheophyta</taxon>
        <taxon>Spermatophyta</taxon>
        <taxon>Magnoliopsida</taxon>
        <taxon>eudicotyledons</taxon>
        <taxon>Gunneridae</taxon>
        <taxon>Pentapetalae</taxon>
        <taxon>rosids</taxon>
        <taxon>malvids</taxon>
        <taxon>Malvales</taxon>
        <taxon>Malvaceae</taxon>
        <taxon>Malvoideae</taxon>
        <taxon>Hibiscus</taxon>
    </lineage>
</organism>
<evidence type="ECO:0000256" key="9">
    <source>
        <dbReference type="ARBA" id="ARBA00023136"/>
    </source>
</evidence>
<keyword evidence="15" id="KW-1185">Reference proteome</keyword>
<feature type="transmembrane region" description="Helical" evidence="12">
    <location>
        <begin position="1595"/>
        <end position="1617"/>
    </location>
</feature>
<gene>
    <name evidence="14" type="ORF">V6N11_065529</name>
</gene>